<dbReference type="PANTHER" id="PTHR33525:SF3">
    <property type="entry name" value="RIBONUCLEASE Y"/>
    <property type="match status" value="1"/>
</dbReference>
<evidence type="ECO:0000313" key="3">
    <source>
        <dbReference type="Proteomes" id="UP000244892"/>
    </source>
</evidence>
<dbReference type="EMBL" id="CP029210">
    <property type="protein sequence ID" value="AWI54574.1"/>
    <property type="molecule type" value="Genomic_DNA"/>
</dbReference>
<organism evidence="2 3">
    <name type="scientific">Aquabacterium olei</name>
    <dbReference type="NCBI Taxonomy" id="1296669"/>
    <lineage>
        <taxon>Bacteria</taxon>
        <taxon>Pseudomonadati</taxon>
        <taxon>Pseudomonadota</taxon>
        <taxon>Betaproteobacteria</taxon>
        <taxon>Burkholderiales</taxon>
        <taxon>Aquabacterium</taxon>
    </lineage>
</organism>
<dbReference type="Gene3D" id="3.30.450.40">
    <property type="match status" value="1"/>
</dbReference>
<dbReference type="PROSITE" id="PS51833">
    <property type="entry name" value="HDOD"/>
    <property type="match status" value="1"/>
</dbReference>
<proteinExistence type="predicted"/>
<name>A0A2U8FVX9_9BURK</name>
<dbReference type="PANTHER" id="PTHR33525">
    <property type="match status" value="1"/>
</dbReference>
<evidence type="ECO:0000259" key="1">
    <source>
        <dbReference type="PROSITE" id="PS51833"/>
    </source>
</evidence>
<feature type="domain" description="HDOD" evidence="1">
    <location>
        <begin position="31"/>
        <end position="230"/>
    </location>
</feature>
<sequence length="541" mass="58330">MADSTTESNALREAHLTLDYLLRRMRHKSDFPALSGAVTRVQALSDSETENLQTLCDGILQDVALTHKLLRLVNTARYRRADSDPISTVSRAVSLIGLAGVRNLALSLMLLEHMPDKAHAQQLKEAFLRVVMAGTLASELCTRRDDAEAAFVGALFRNLGPLLVAYYLPDDAEQIGQLTQGGPDGQPPISEEAAARRVLGLGLNQLGVSVGRLWSLPDALLACIVDPGDTVPNLPLAGRPDRVWWLASLANEAAEVMLKTEPVDLAPRLQALEARFQVPLEMASGELQAAAGRARRRMSELTDALNMTVPGGSPAERLLDVWYVDAPQGEVGGPGPTPEALGLTESPDDGALPARPTEAHDAVSILGSGIQDVTSVLTGPFQLQEVLQVILETMLRALDCRRVLFCLRDPRAAALQGRLALGEGGDVLRNAFRVPLVHARGETPDLFAAVCLRNVDTLIADASAPAVAPRLPTWFRERVQAPTFLLMPLVLKRAGQPDAVLGLIYADKTEANSLVLDEQTLSLLRTLRNQAIMAFRQATGM</sequence>
<keyword evidence="3" id="KW-1185">Reference proteome</keyword>
<gene>
    <name evidence="2" type="ORF">DEH84_14945</name>
</gene>
<dbReference type="SUPFAM" id="SSF109604">
    <property type="entry name" value="HD-domain/PDEase-like"/>
    <property type="match status" value="1"/>
</dbReference>
<protein>
    <recommendedName>
        <fullName evidence="1">HDOD domain-containing protein</fullName>
    </recommendedName>
</protein>
<accession>A0A2U8FVX9</accession>
<dbReference type="Proteomes" id="UP000244892">
    <property type="component" value="Chromosome"/>
</dbReference>
<dbReference type="SUPFAM" id="SSF55781">
    <property type="entry name" value="GAF domain-like"/>
    <property type="match status" value="1"/>
</dbReference>
<dbReference type="AlphaFoldDB" id="A0A2U8FVX9"/>
<dbReference type="KEGG" id="aon:DEH84_14945"/>
<dbReference type="Gene3D" id="1.10.3210.10">
    <property type="entry name" value="Hypothetical protein af1432"/>
    <property type="match status" value="1"/>
</dbReference>
<evidence type="ECO:0000313" key="2">
    <source>
        <dbReference type="EMBL" id="AWI54574.1"/>
    </source>
</evidence>
<dbReference type="InterPro" id="IPR029016">
    <property type="entry name" value="GAF-like_dom_sf"/>
</dbReference>
<dbReference type="OrthoDB" id="9791419at2"/>
<dbReference type="InterPro" id="IPR013976">
    <property type="entry name" value="HDOD"/>
</dbReference>
<dbReference type="RefSeq" id="WP_109037568.1">
    <property type="nucleotide sequence ID" value="NZ_CP029210.1"/>
</dbReference>
<reference evidence="2 3" key="1">
    <citation type="submission" date="2018-05" db="EMBL/GenBank/DDBJ databases">
        <title>complete genome sequence of Aquabacterium olei NBRC 110486.</title>
        <authorList>
            <person name="Tang B."/>
            <person name="Chang J."/>
            <person name="Zhang L."/>
            <person name="Yang H."/>
        </authorList>
    </citation>
    <scope>NUCLEOTIDE SEQUENCE [LARGE SCALE GENOMIC DNA]</scope>
    <source>
        <strain evidence="2 3">NBRC 110486</strain>
    </source>
</reference>
<dbReference type="Pfam" id="PF08668">
    <property type="entry name" value="HDOD"/>
    <property type="match status" value="1"/>
</dbReference>
<dbReference type="InterPro" id="IPR052340">
    <property type="entry name" value="RNase_Y/CdgJ"/>
</dbReference>